<dbReference type="AlphaFoldDB" id="A0A1F6XHD4"/>
<evidence type="ECO:0000313" key="2">
    <source>
        <dbReference type="Proteomes" id="UP000176629"/>
    </source>
</evidence>
<name>A0A1F6XHD4_9BACT</name>
<reference evidence="1 2" key="1">
    <citation type="journal article" date="2016" name="Nat. Commun.">
        <title>Thousands of microbial genomes shed light on interconnected biogeochemical processes in an aquifer system.</title>
        <authorList>
            <person name="Anantharaman K."/>
            <person name="Brown C.T."/>
            <person name="Hug L.A."/>
            <person name="Sharon I."/>
            <person name="Castelle C.J."/>
            <person name="Probst A.J."/>
            <person name="Thomas B.C."/>
            <person name="Singh A."/>
            <person name="Wilkins M.J."/>
            <person name="Karaoz U."/>
            <person name="Brodie E.L."/>
            <person name="Williams K.H."/>
            <person name="Hubbard S.S."/>
            <person name="Banfield J.F."/>
        </authorList>
    </citation>
    <scope>NUCLEOTIDE SEQUENCE [LARGE SCALE GENOMIC DNA]</scope>
</reference>
<evidence type="ECO:0000313" key="1">
    <source>
        <dbReference type="EMBL" id="OGI93577.1"/>
    </source>
</evidence>
<proteinExistence type="predicted"/>
<dbReference type="EMBL" id="MFUX01000043">
    <property type="protein sequence ID" value="OGI93577.1"/>
    <property type="molecule type" value="Genomic_DNA"/>
</dbReference>
<gene>
    <name evidence="1" type="ORF">A3A03_00405</name>
</gene>
<organism evidence="1 2">
    <name type="scientific">Candidatus Nomurabacteria bacterium RIFCSPLOWO2_01_FULL_40_18</name>
    <dbReference type="NCBI Taxonomy" id="1801773"/>
    <lineage>
        <taxon>Bacteria</taxon>
        <taxon>Candidatus Nomuraibacteriota</taxon>
    </lineage>
</organism>
<sequence>MPREGLNKKENKARANPVEDLLAPFLQYMEERKSGINNPVALIEELEKLNLSRKQYDVMIESLEKETLKLVPLLENYQLRLRGDAVNPLKLEKFKEHGYVWGMVVNRPWILKTQKNIHKALGELMCEIIDRYQIGSNRSSGVPDPSIVPVIYYSSGKRFEDRYGFSDTDLTPTTFFPKDFQDYFIGHGSDVGFHMDKDFRVLVFPKANRYECENSDKRLILPRMQMSKDPLPVRQKELYNHNRVKKFNPLNFRYGIEYNMHLILSNCYFQALACADKILSSIKP</sequence>
<dbReference type="Proteomes" id="UP000176629">
    <property type="component" value="Unassembled WGS sequence"/>
</dbReference>
<accession>A0A1F6XHD4</accession>
<comment type="caution">
    <text evidence="1">The sequence shown here is derived from an EMBL/GenBank/DDBJ whole genome shotgun (WGS) entry which is preliminary data.</text>
</comment>
<dbReference type="STRING" id="1801773.A3A03_00405"/>
<protein>
    <submittedName>
        <fullName evidence="1">Uncharacterized protein</fullName>
    </submittedName>
</protein>